<dbReference type="EMBL" id="JAFDVH010000007">
    <property type="protein sequence ID" value="KAG7473734.1"/>
    <property type="molecule type" value="Genomic_DNA"/>
</dbReference>
<protein>
    <submittedName>
        <fullName evidence="1">Uncharacterized protein</fullName>
    </submittedName>
</protein>
<organism evidence="1 2">
    <name type="scientific">Megalops atlanticus</name>
    <name type="common">Tarpon</name>
    <name type="synonym">Clupea gigantea</name>
    <dbReference type="NCBI Taxonomy" id="7932"/>
    <lineage>
        <taxon>Eukaryota</taxon>
        <taxon>Metazoa</taxon>
        <taxon>Chordata</taxon>
        <taxon>Craniata</taxon>
        <taxon>Vertebrata</taxon>
        <taxon>Euteleostomi</taxon>
        <taxon>Actinopterygii</taxon>
        <taxon>Neopterygii</taxon>
        <taxon>Teleostei</taxon>
        <taxon>Elopiformes</taxon>
        <taxon>Megalopidae</taxon>
        <taxon>Megalops</taxon>
    </lineage>
</organism>
<evidence type="ECO:0000313" key="1">
    <source>
        <dbReference type="EMBL" id="KAG7473734.1"/>
    </source>
</evidence>
<comment type="caution">
    <text evidence="1">The sequence shown here is derived from an EMBL/GenBank/DDBJ whole genome shotgun (WGS) entry which is preliminary data.</text>
</comment>
<dbReference type="PANTHER" id="PTHR14330:SF2">
    <property type="entry name" value="A-KINASE-INTERACTING PROTEIN 1"/>
    <property type="match status" value="1"/>
</dbReference>
<dbReference type="InterPro" id="IPR033214">
    <property type="entry name" value="AKIP1"/>
</dbReference>
<accession>A0A9D3TEU2</accession>
<dbReference type="PANTHER" id="PTHR14330">
    <property type="entry name" value="A-KINASE-INTERACTING PROTEIN 1"/>
    <property type="match status" value="1"/>
</dbReference>
<dbReference type="OrthoDB" id="5945634at2759"/>
<gene>
    <name evidence="1" type="ORF">MATL_G00098950</name>
</gene>
<keyword evidence="2" id="KW-1185">Reference proteome</keyword>
<reference evidence="1" key="1">
    <citation type="submission" date="2021-01" db="EMBL/GenBank/DDBJ databases">
        <authorList>
            <person name="Zahm M."/>
            <person name="Roques C."/>
            <person name="Cabau C."/>
            <person name="Klopp C."/>
            <person name="Donnadieu C."/>
            <person name="Jouanno E."/>
            <person name="Lampietro C."/>
            <person name="Louis A."/>
            <person name="Herpin A."/>
            <person name="Echchiki A."/>
            <person name="Berthelot C."/>
            <person name="Parey E."/>
            <person name="Roest-Crollius H."/>
            <person name="Braasch I."/>
            <person name="Postlethwait J."/>
            <person name="Bobe J."/>
            <person name="Montfort J."/>
            <person name="Bouchez O."/>
            <person name="Begum T."/>
            <person name="Mejri S."/>
            <person name="Adams A."/>
            <person name="Chen W.-J."/>
            <person name="Guiguen Y."/>
        </authorList>
    </citation>
    <scope>NUCLEOTIDE SEQUENCE</scope>
    <source>
        <strain evidence="1">YG-15Mar2019-1</strain>
        <tissue evidence="1">Brain</tissue>
    </source>
</reference>
<evidence type="ECO:0000313" key="2">
    <source>
        <dbReference type="Proteomes" id="UP001046870"/>
    </source>
</evidence>
<dbReference type="Proteomes" id="UP001046870">
    <property type="component" value="Chromosome 7"/>
</dbReference>
<sequence length="173" mass="19302">MSSQTWLESSLRRSSVLGLKVLERAQRRSVDWASVSSSGKLSQTDNGQRNCNDGVGAEAEEQTCTSLNDAFKTIVEFMAHTTCQCKNFYKSVPVQEPSTYEVNHVYRYHSQQLPGALHQRISEKNEKLTLDEDFHIEVSPGTYSITAGTGDSDQQTRLVQVNAGESVNLTFHL</sequence>
<proteinExistence type="predicted"/>
<name>A0A9D3TEU2_MEGAT</name>
<dbReference type="GO" id="GO:1901222">
    <property type="term" value="P:regulation of non-canonical NF-kappaB signal transduction"/>
    <property type="evidence" value="ECO:0007669"/>
    <property type="project" value="InterPro"/>
</dbReference>
<dbReference type="AlphaFoldDB" id="A0A9D3TEU2"/>
<dbReference type="GO" id="GO:0005654">
    <property type="term" value="C:nucleoplasm"/>
    <property type="evidence" value="ECO:0007669"/>
    <property type="project" value="TreeGrafter"/>
</dbReference>